<keyword evidence="3" id="KW-1185">Reference proteome</keyword>
<dbReference type="AlphaFoldDB" id="A0AAW2Z833"/>
<evidence type="ECO:0000256" key="1">
    <source>
        <dbReference type="SAM" id="Phobius"/>
    </source>
</evidence>
<feature type="transmembrane region" description="Helical" evidence="1">
    <location>
        <begin position="94"/>
        <end position="116"/>
    </location>
</feature>
<feature type="transmembrane region" description="Helical" evidence="1">
    <location>
        <begin position="128"/>
        <end position="149"/>
    </location>
</feature>
<name>A0AAW2Z833_9EUKA</name>
<dbReference type="Proteomes" id="UP001431209">
    <property type="component" value="Unassembled WGS sequence"/>
</dbReference>
<proteinExistence type="predicted"/>
<keyword evidence="1 2" id="KW-0812">Transmembrane</keyword>
<dbReference type="EMBL" id="JAOPGA020001192">
    <property type="protein sequence ID" value="KAL0485958.1"/>
    <property type="molecule type" value="Genomic_DNA"/>
</dbReference>
<gene>
    <name evidence="2" type="ORF">AKO1_001696</name>
</gene>
<keyword evidence="1" id="KW-1133">Transmembrane helix</keyword>
<feature type="transmembrane region" description="Helical" evidence="1">
    <location>
        <begin position="155"/>
        <end position="174"/>
    </location>
</feature>
<feature type="transmembrane region" description="Helical" evidence="1">
    <location>
        <begin position="257"/>
        <end position="279"/>
    </location>
</feature>
<organism evidence="2 3">
    <name type="scientific">Acrasis kona</name>
    <dbReference type="NCBI Taxonomy" id="1008807"/>
    <lineage>
        <taxon>Eukaryota</taxon>
        <taxon>Discoba</taxon>
        <taxon>Heterolobosea</taxon>
        <taxon>Tetramitia</taxon>
        <taxon>Eutetramitia</taxon>
        <taxon>Acrasidae</taxon>
        <taxon>Acrasis</taxon>
    </lineage>
</organism>
<keyword evidence="1" id="KW-0472">Membrane</keyword>
<accession>A0AAW2Z833</accession>
<evidence type="ECO:0000313" key="3">
    <source>
        <dbReference type="Proteomes" id="UP001431209"/>
    </source>
</evidence>
<feature type="transmembrane region" description="Helical" evidence="1">
    <location>
        <begin position="219"/>
        <end position="237"/>
    </location>
</feature>
<reference evidence="2 3" key="1">
    <citation type="submission" date="2024-03" db="EMBL/GenBank/DDBJ databases">
        <title>The Acrasis kona genome and developmental transcriptomes reveal deep origins of eukaryotic multicellular pathways.</title>
        <authorList>
            <person name="Sheikh S."/>
            <person name="Fu C.-J."/>
            <person name="Brown M.W."/>
            <person name="Baldauf S.L."/>
        </authorList>
    </citation>
    <scope>NUCLEOTIDE SEQUENCE [LARGE SCALE GENOMIC DNA]</scope>
    <source>
        <strain evidence="2 3">ATCC MYA-3509</strain>
    </source>
</reference>
<comment type="caution">
    <text evidence="2">The sequence shown here is derived from an EMBL/GenBank/DDBJ whole genome shotgun (WGS) entry which is preliminary data.</text>
</comment>
<evidence type="ECO:0000313" key="2">
    <source>
        <dbReference type="EMBL" id="KAL0485958.1"/>
    </source>
</evidence>
<protein>
    <submittedName>
        <fullName evidence="2">6 TM domain-containing transmembrane protein</fullName>
    </submittedName>
</protein>
<sequence>MKIENDELLEIENSNSDDYDASCSNYPETPDVYVQQHPTFDDQQLLEAEHTSSEIQEISDRPITAITMGVLIIVGGVILFTQGITTLTKFNEQFILATDLLAATFGCFFISSVFCISYDVHRNLPNELIKYSGVMLLLGSAIIIIGSILIPFASIYGIVLNIVGSSLLLVYFFIRNFSAIINAVLLLNKQMQDATNPGASRVVDKILIYRLHFDGLSSIVYLVAGILYLVASIAWVPLLESNSLHKESQQRIGVLNIVSGIMYIIGGTGQTAPILYSMFNKM</sequence>
<feature type="transmembrane region" description="Helical" evidence="1">
    <location>
        <begin position="63"/>
        <end position="82"/>
    </location>
</feature>